<dbReference type="SUPFAM" id="SSF52540">
    <property type="entry name" value="P-loop containing nucleoside triphosphate hydrolases"/>
    <property type="match status" value="1"/>
</dbReference>
<evidence type="ECO:0000313" key="10">
    <source>
        <dbReference type="Proteomes" id="UP000027178"/>
    </source>
</evidence>
<dbReference type="InterPro" id="IPR001867">
    <property type="entry name" value="OmpR/PhoB-type_DNA-bd"/>
</dbReference>
<dbReference type="SUPFAM" id="SSF48452">
    <property type="entry name" value="TPR-like"/>
    <property type="match status" value="1"/>
</dbReference>
<dbReference type="OrthoDB" id="4336084at2"/>
<dbReference type="PANTHER" id="PTHR35807">
    <property type="entry name" value="TRANSCRIPTIONAL REGULATOR REDD-RELATED"/>
    <property type="match status" value="1"/>
</dbReference>
<dbReference type="PROSITE" id="PS51755">
    <property type="entry name" value="OMPR_PHOB"/>
    <property type="match status" value="1"/>
</dbReference>
<organism evidence="9 10">
    <name type="scientific">Kitasatospora cheerisanensis KCTC 2395</name>
    <dbReference type="NCBI Taxonomy" id="1348663"/>
    <lineage>
        <taxon>Bacteria</taxon>
        <taxon>Bacillati</taxon>
        <taxon>Actinomycetota</taxon>
        <taxon>Actinomycetes</taxon>
        <taxon>Kitasatosporales</taxon>
        <taxon>Streptomycetaceae</taxon>
        <taxon>Kitasatospora</taxon>
    </lineage>
</organism>
<dbReference type="Gene3D" id="3.40.50.300">
    <property type="entry name" value="P-loop containing nucleotide triphosphate hydrolases"/>
    <property type="match status" value="1"/>
</dbReference>
<dbReference type="PRINTS" id="PR00364">
    <property type="entry name" value="DISEASERSIST"/>
</dbReference>
<feature type="compositionally biased region" description="Low complexity" evidence="7">
    <location>
        <begin position="268"/>
        <end position="283"/>
    </location>
</feature>
<feature type="DNA-binding region" description="OmpR/PhoB-type" evidence="6">
    <location>
        <begin position="1"/>
        <end position="92"/>
    </location>
</feature>
<evidence type="ECO:0000256" key="4">
    <source>
        <dbReference type="ARBA" id="ARBA00023125"/>
    </source>
</evidence>
<dbReference type="Proteomes" id="UP000027178">
    <property type="component" value="Unassembled WGS sequence"/>
</dbReference>
<dbReference type="InterPro" id="IPR011990">
    <property type="entry name" value="TPR-like_helical_dom_sf"/>
</dbReference>
<evidence type="ECO:0000256" key="7">
    <source>
        <dbReference type="SAM" id="MobiDB-lite"/>
    </source>
</evidence>
<keyword evidence="4 6" id="KW-0238">DNA-binding</keyword>
<dbReference type="SMART" id="SM01043">
    <property type="entry name" value="BTAD"/>
    <property type="match status" value="1"/>
</dbReference>
<dbReference type="EMBL" id="JNBY01000015">
    <property type="protein sequence ID" value="KDN87755.1"/>
    <property type="molecule type" value="Genomic_DNA"/>
</dbReference>
<dbReference type="Pfam" id="PF03704">
    <property type="entry name" value="BTAD"/>
    <property type="match status" value="1"/>
</dbReference>
<dbReference type="InterPro" id="IPR027417">
    <property type="entry name" value="P-loop_NTPase"/>
</dbReference>
<evidence type="ECO:0000256" key="1">
    <source>
        <dbReference type="ARBA" id="ARBA00005820"/>
    </source>
</evidence>
<evidence type="ECO:0000256" key="5">
    <source>
        <dbReference type="ARBA" id="ARBA00023163"/>
    </source>
</evidence>
<dbReference type="CDD" id="cd15831">
    <property type="entry name" value="BTAD"/>
    <property type="match status" value="1"/>
</dbReference>
<dbReference type="PANTHER" id="PTHR35807:SF1">
    <property type="entry name" value="TRANSCRIPTIONAL REGULATOR REDD"/>
    <property type="match status" value="1"/>
</dbReference>
<keyword evidence="5" id="KW-0804">Transcription</keyword>
<keyword evidence="3" id="KW-0805">Transcription regulation</keyword>
<proteinExistence type="inferred from homology"/>
<dbReference type="InterPro" id="IPR005158">
    <property type="entry name" value="BTAD"/>
</dbReference>
<dbReference type="InterPro" id="IPR016032">
    <property type="entry name" value="Sig_transdc_resp-reg_C-effctor"/>
</dbReference>
<dbReference type="InterPro" id="IPR051677">
    <property type="entry name" value="AfsR-DnrI-RedD_regulator"/>
</dbReference>
<dbReference type="HOGENOM" id="CLU_004665_6_0_11"/>
<evidence type="ECO:0000313" key="9">
    <source>
        <dbReference type="EMBL" id="KDN87755.1"/>
    </source>
</evidence>
<feature type="domain" description="OmpR/PhoB-type" evidence="8">
    <location>
        <begin position="1"/>
        <end position="92"/>
    </location>
</feature>
<comment type="similarity">
    <text evidence="1">Belongs to the AfsR/DnrI/RedD regulatory family.</text>
</comment>
<dbReference type="InterPro" id="IPR036388">
    <property type="entry name" value="WH-like_DNA-bd_sf"/>
</dbReference>
<name>A0A066ZCA8_9ACTN</name>
<keyword evidence="10" id="KW-1185">Reference proteome</keyword>
<dbReference type="Gene3D" id="1.25.40.10">
    <property type="entry name" value="Tetratricopeptide repeat domain"/>
    <property type="match status" value="1"/>
</dbReference>
<dbReference type="eggNOG" id="COG3629">
    <property type="taxonomic scope" value="Bacteria"/>
</dbReference>
<evidence type="ECO:0000256" key="2">
    <source>
        <dbReference type="ARBA" id="ARBA00023012"/>
    </source>
</evidence>
<dbReference type="AlphaFoldDB" id="A0A066ZCA8"/>
<dbReference type="GO" id="GO:0006355">
    <property type="term" value="P:regulation of DNA-templated transcription"/>
    <property type="evidence" value="ECO:0007669"/>
    <property type="project" value="InterPro"/>
</dbReference>
<dbReference type="PATRIC" id="fig|1348663.4.peg.375"/>
<keyword evidence="2" id="KW-0902">Two-component regulatory system</keyword>
<dbReference type="RefSeq" id="WP_035858379.1">
    <property type="nucleotide sequence ID" value="NZ_KK853997.1"/>
</dbReference>
<comment type="caution">
    <text evidence="9">The sequence shown here is derived from an EMBL/GenBank/DDBJ whole genome shotgun (WGS) entry which is preliminary data.</text>
</comment>
<dbReference type="eggNOG" id="COG3903">
    <property type="taxonomic scope" value="Bacteria"/>
</dbReference>
<dbReference type="SMART" id="SM00862">
    <property type="entry name" value="Trans_reg_C"/>
    <property type="match status" value="1"/>
</dbReference>
<evidence type="ECO:0000259" key="8">
    <source>
        <dbReference type="PROSITE" id="PS51755"/>
    </source>
</evidence>
<dbReference type="SUPFAM" id="SSF46894">
    <property type="entry name" value="C-terminal effector domain of the bipartite response regulators"/>
    <property type="match status" value="1"/>
</dbReference>
<dbReference type="Gene3D" id="1.10.10.10">
    <property type="entry name" value="Winged helix-like DNA-binding domain superfamily/Winged helix DNA-binding domain"/>
    <property type="match status" value="1"/>
</dbReference>
<evidence type="ECO:0000256" key="3">
    <source>
        <dbReference type="ARBA" id="ARBA00023015"/>
    </source>
</evidence>
<dbReference type="Pfam" id="PF00486">
    <property type="entry name" value="Trans_reg_C"/>
    <property type="match status" value="1"/>
</dbReference>
<reference evidence="9 10" key="1">
    <citation type="submission" date="2014-05" db="EMBL/GenBank/DDBJ databases">
        <title>Draft Genome Sequence of Kitasatospora cheerisanensis KCTC 2395.</title>
        <authorList>
            <person name="Nam D.H."/>
        </authorList>
    </citation>
    <scope>NUCLEOTIDE SEQUENCE [LARGE SCALE GENOMIC DNA]</scope>
    <source>
        <strain evidence="9 10">KCTC 2395</strain>
    </source>
</reference>
<gene>
    <name evidence="9" type="ORF">KCH_04020</name>
</gene>
<dbReference type="GO" id="GO:0003677">
    <property type="term" value="F:DNA binding"/>
    <property type="evidence" value="ECO:0007669"/>
    <property type="project" value="UniProtKB-UniRule"/>
</dbReference>
<feature type="region of interest" description="Disordered" evidence="7">
    <location>
        <begin position="243"/>
        <end position="291"/>
    </location>
</feature>
<dbReference type="GO" id="GO:0000160">
    <property type="term" value="P:phosphorelay signal transduction system"/>
    <property type="evidence" value="ECO:0007669"/>
    <property type="project" value="UniProtKB-KW"/>
</dbReference>
<evidence type="ECO:0000256" key="6">
    <source>
        <dbReference type="PROSITE-ProRule" id="PRU01091"/>
    </source>
</evidence>
<accession>A0A066ZCA8</accession>
<sequence length="639" mass="68244">MNFLLLGPLSIRLNACEVHVSAPRQRVVMAALLFNANRVTSVDRIAEYVWDGAPPPSAAATVRTYVMRLRQSLGEIGSARILTRAPGYLLELGEHESDLGQFTAHRRRAAELAERGDLEGSSAELAEALALWREEPLADIPSQTLRDVEGRYLQELRLQTMELRFDAELSLRRHAEIVPELVRLVRKHPLREALVGKLMLALFRSGRQSEALDLYRRTRVLLVEQLGTEPSADLREVHQRILAVHDRPRTPAPTARTAPAAPAPSPAQPAKARAAAPAPTPATGWDRPCWPSPAQLPSVPLPLSARSGALARLQHFLAAGSMPAGMVATAVVTGRGGVGKSALALHAAHAVRGSAVHGQLYADLGGAARPLTARTVLPRFLADLGVPRDEIPEGASERESLYRSLTAGRRLLVVLDNASSTAQVRPLIPGSGGSRLLVTSRRRLADLEGARTLQLGPLDEAGSLELLGSIVGPARVGAEPQAARTVLTVCGGLPLAIRIAGTRLLERPHWSIGLFARRLTDAPRLLDELHAGDLGVRPCLDADHAGLRRAAGAGVDPAEVFTALGAAGAWSVSGSRVAVMFGCSEEQAEEALDALVEANLLGAPTGGRYPLDALLRAYAHERAQAVAALRHDHSYMRAG</sequence>
<dbReference type="GO" id="GO:0043531">
    <property type="term" value="F:ADP binding"/>
    <property type="evidence" value="ECO:0007669"/>
    <property type="project" value="InterPro"/>
</dbReference>
<protein>
    <recommendedName>
        <fullName evidence="8">OmpR/PhoB-type domain-containing protein</fullName>
    </recommendedName>
</protein>